<dbReference type="PANTHER" id="PTHR32114:SF2">
    <property type="entry name" value="ABC TRANSPORTER ABCH.3"/>
    <property type="match status" value="1"/>
</dbReference>
<dbReference type="KEGG" id="tim:GMBLW1_12990"/>
<evidence type="ECO:0000259" key="2">
    <source>
        <dbReference type="Pfam" id="PF13476"/>
    </source>
</evidence>
<feature type="coiled-coil region" evidence="1">
    <location>
        <begin position="515"/>
        <end position="584"/>
    </location>
</feature>
<gene>
    <name evidence="3" type="ORF">GMBLW1_12990</name>
</gene>
<dbReference type="Gene3D" id="3.40.50.300">
    <property type="entry name" value="P-loop containing nucleotide triphosphate hydrolases"/>
    <property type="match status" value="2"/>
</dbReference>
<feature type="coiled-coil region" evidence="1">
    <location>
        <begin position="619"/>
        <end position="652"/>
    </location>
</feature>
<keyword evidence="4" id="KW-1185">Reference proteome</keyword>
<feature type="coiled-coil region" evidence="1">
    <location>
        <begin position="765"/>
        <end position="807"/>
    </location>
</feature>
<feature type="coiled-coil region" evidence="1">
    <location>
        <begin position="693"/>
        <end position="727"/>
    </location>
</feature>
<dbReference type="FunCoup" id="A0A6C2YN00">
    <property type="interactions" value="88"/>
</dbReference>
<feature type="coiled-coil region" evidence="1">
    <location>
        <begin position="836"/>
        <end position="870"/>
    </location>
</feature>
<dbReference type="EMBL" id="LR586016">
    <property type="protein sequence ID" value="VIP02661.1"/>
    <property type="molecule type" value="Genomic_DNA"/>
</dbReference>
<feature type="coiled-coil region" evidence="1">
    <location>
        <begin position="414"/>
        <end position="444"/>
    </location>
</feature>
<evidence type="ECO:0000313" key="3">
    <source>
        <dbReference type="EMBL" id="VIP02661.1"/>
    </source>
</evidence>
<accession>A0A6C2YN00</accession>
<organism evidence="3">
    <name type="scientific">Tuwongella immobilis</name>
    <dbReference type="NCBI Taxonomy" id="692036"/>
    <lineage>
        <taxon>Bacteria</taxon>
        <taxon>Pseudomonadati</taxon>
        <taxon>Planctomycetota</taxon>
        <taxon>Planctomycetia</taxon>
        <taxon>Gemmatales</taxon>
        <taxon>Gemmataceae</taxon>
        <taxon>Tuwongella</taxon>
    </lineage>
</organism>
<dbReference type="InterPro" id="IPR027417">
    <property type="entry name" value="P-loop_NTPase"/>
</dbReference>
<dbReference type="Pfam" id="PF13476">
    <property type="entry name" value="AAA_23"/>
    <property type="match status" value="1"/>
</dbReference>
<reference evidence="3" key="1">
    <citation type="submission" date="2019-04" db="EMBL/GenBank/DDBJ databases">
        <authorList>
            <consortium name="Science for Life Laboratories"/>
        </authorList>
    </citation>
    <scope>NUCLEOTIDE SEQUENCE</scope>
    <source>
        <strain evidence="3">MBLW1</strain>
    </source>
</reference>
<dbReference type="SUPFAM" id="SSF52540">
    <property type="entry name" value="P-loop containing nucleoside triphosphate hydrolases"/>
    <property type="match status" value="1"/>
</dbReference>
<dbReference type="GO" id="GO:0016887">
    <property type="term" value="F:ATP hydrolysis activity"/>
    <property type="evidence" value="ECO:0007669"/>
    <property type="project" value="InterPro"/>
</dbReference>
<dbReference type="InterPro" id="IPR038729">
    <property type="entry name" value="Rad50/SbcC_AAA"/>
</dbReference>
<proteinExistence type="predicted"/>
<sequence length="1044" mass="119051">MIPRRVMLRGFLSYKESQEIEFNTASLWMLSGHNGSGKSTIFDAVTFALFGCHRGGSQSAQDLINRESDRLEIEFDFLINDELYRINRTYRRTTKGGGQGTQQLYRQDPRTARFEPIADTDNRKGFDAWIAENLGMTYQSFTSSVLLLQGKAERLLDAAPKGRAEVLAEIVDLERYRKLFEVADGKRRELKQQLEGYRSRYADLPEVSDAQLAESQAAIDHADQVRKQTQERIESLRDQREQAIRWQEHSVRRNSLQTEWNHSQSLQKNADQIETNYRRLLELSSGIHHLDSIIMAKARVNSAELALKAAENARTTLMADQQRLTEAVQFATGNRDRLQSKLLKDQAKLAEIGVELRTLSATLETLRHVDDATSQKSAIANQIKHFPPDLEEQVRLTDSLVEERLSLGRVVPVLEAFERERSQLQAALRELKLTQAEADKIRASGEKLKAQHTAAKQKFETAQLQGKKLDADTTTARTLANEAYRALDEFSRLDGAKLCRHCGQPLTPHHFAEEKARREQQATQTEQTARRLELQQKAVNQEIQEAKESLDRLEPELQTLREQFRAKSQEATSLQRAIERHQEQCRNVVLSLPAAFQQKVGGEDIADWSLTKFPAPSELAGLRRDANDLENLRRRQQELAEKRRQLQLLRDRLGIVDENLKRLSVGLPKEDAATIRGRHAKLTADEQTLTAEIRGVQKEVTATQTELDQLGREMARLQQQLSENSQKASNETVARKLAFEQIERSRSALPAVWHGRVEKLGTGDLFDLKRELTALKEAKTEERNQELQQVRGRLDALKREIEELDGQLRGYPESVRVPPESFVKQIQEARAALTDQERIHQQAMQHRNKLDDLRRQRQQLVAQTADLERDYHRHESLAKLLGRDRLQRHLLRQAEQQIVDFANAMLDRLSGGQLFLQLNAGPEGHGADHALELEVVNRATGGRGINVTFLSGSQRFRVAVSLALGIGQYASKRHRPIESVIIDEGFGCLDRQGRQTMIQELQNLRGHLHCILLVSHQEEFAEAFPDGYSFQLQDGSTKVSRIQR</sequence>
<dbReference type="EMBL" id="LR593887">
    <property type="protein sequence ID" value="VTS02072.1"/>
    <property type="molecule type" value="Genomic_DNA"/>
</dbReference>
<evidence type="ECO:0000256" key="1">
    <source>
        <dbReference type="SAM" id="Coils"/>
    </source>
</evidence>
<dbReference type="PANTHER" id="PTHR32114">
    <property type="entry name" value="ABC TRANSPORTER ABCH.3"/>
    <property type="match status" value="1"/>
</dbReference>
<dbReference type="SUPFAM" id="SSF75712">
    <property type="entry name" value="Rad50 coiled-coil Zn hook"/>
    <property type="match status" value="1"/>
</dbReference>
<feature type="coiled-coil region" evidence="1">
    <location>
        <begin position="263"/>
        <end position="320"/>
    </location>
</feature>
<evidence type="ECO:0000313" key="4">
    <source>
        <dbReference type="Proteomes" id="UP000464378"/>
    </source>
</evidence>
<dbReference type="RefSeq" id="WP_162657811.1">
    <property type="nucleotide sequence ID" value="NZ_LR593887.1"/>
</dbReference>
<keyword evidence="1" id="KW-0175">Coiled coil</keyword>
<dbReference type="AlphaFoldDB" id="A0A6C2YN00"/>
<name>A0A6C2YN00_9BACT</name>
<dbReference type="InParanoid" id="A0A6C2YN00"/>
<feature type="domain" description="Rad50/SbcC-type AAA" evidence="2">
    <location>
        <begin position="6"/>
        <end position="234"/>
    </location>
</feature>
<dbReference type="Proteomes" id="UP000464378">
    <property type="component" value="Chromosome"/>
</dbReference>
<dbReference type="GO" id="GO:0006302">
    <property type="term" value="P:double-strand break repair"/>
    <property type="evidence" value="ECO:0007669"/>
    <property type="project" value="InterPro"/>
</dbReference>
<protein>
    <recommendedName>
        <fullName evidence="2">Rad50/SbcC-type AAA domain-containing protein</fullName>
    </recommendedName>
</protein>